<organism evidence="1 2">
    <name type="scientific">Nocardioides terrae</name>
    <dbReference type="NCBI Taxonomy" id="574651"/>
    <lineage>
        <taxon>Bacteria</taxon>
        <taxon>Bacillati</taxon>
        <taxon>Actinomycetota</taxon>
        <taxon>Actinomycetes</taxon>
        <taxon>Propionibacteriales</taxon>
        <taxon>Nocardioidaceae</taxon>
        <taxon>Nocardioides</taxon>
    </lineage>
</organism>
<dbReference type="Proteomes" id="UP000198832">
    <property type="component" value="Unassembled WGS sequence"/>
</dbReference>
<evidence type="ECO:0000313" key="1">
    <source>
        <dbReference type="EMBL" id="SFC29259.1"/>
    </source>
</evidence>
<dbReference type="STRING" id="574651.SAMN04487968_10569"/>
<dbReference type="AlphaFoldDB" id="A0A1I1HYK2"/>
<dbReference type="EMBL" id="FOLB01000005">
    <property type="protein sequence ID" value="SFC29259.1"/>
    <property type="molecule type" value="Genomic_DNA"/>
</dbReference>
<evidence type="ECO:0008006" key="3">
    <source>
        <dbReference type="Google" id="ProtNLM"/>
    </source>
</evidence>
<gene>
    <name evidence="1" type="ORF">SAMN04487968_10569</name>
</gene>
<reference evidence="1 2" key="1">
    <citation type="submission" date="2016-10" db="EMBL/GenBank/DDBJ databases">
        <authorList>
            <person name="de Groot N.N."/>
        </authorList>
    </citation>
    <scope>NUCLEOTIDE SEQUENCE [LARGE SCALE GENOMIC DNA]</scope>
    <source>
        <strain evidence="1 2">CGMCC 1.7056</strain>
    </source>
</reference>
<sequence length="139" mass="14128">MGRMLGSVVGVLLLAACASEGQSEPGAPAEVVRLVSQTAGGGQGETTATRLATDAEVDRYLARFDASLAEKLRAAIEQERGAGGTLWAQVVAVGCDVPPGASVEATDDVVVRPDPVASRKPECLAPVTTVALAFVPANQ</sequence>
<keyword evidence="2" id="KW-1185">Reference proteome</keyword>
<name>A0A1I1HYK2_9ACTN</name>
<proteinExistence type="predicted"/>
<protein>
    <recommendedName>
        <fullName evidence="3">Lipoprotein</fullName>
    </recommendedName>
</protein>
<evidence type="ECO:0000313" key="2">
    <source>
        <dbReference type="Proteomes" id="UP000198832"/>
    </source>
</evidence>
<dbReference type="PROSITE" id="PS51257">
    <property type="entry name" value="PROKAR_LIPOPROTEIN"/>
    <property type="match status" value="1"/>
</dbReference>
<dbReference type="RefSeq" id="WP_139230060.1">
    <property type="nucleotide sequence ID" value="NZ_FOLB01000005.1"/>
</dbReference>
<accession>A0A1I1HYK2</accession>
<dbReference type="OrthoDB" id="3789424at2"/>